<dbReference type="NCBIfam" id="NF008427">
    <property type="entry name" value="PRK11263.1"/>
    <property type="match status" value="1"/>
</dbReference>
<dbReference type="InterPro" id="IPR025202">
    <property type="entry name" value="PLD-like_dom"/>
</dbReference>
<evidence type="ECO:0000313" key="2">
    <source>
        <dbReference type="EMBL" id="BBI63240.1"/>
    </source>
</evidence>
<reference evidence="2 3" key="1">
    <citation type="journal article" date="2019" name="Microbiol. Resour. Announc.">
        <title>Complete Genome Sequence of Halomonas sulfidaeris Strain Esulfide1 Isolated from a Metal Sulfide Rock at a Depth of 2,200 Meters, Obtained Using Nanopore Sequencing.</title>
        <authorList>
            <person name="Saito M."/>
            <person name="Nishigata A."/>
            <person name="Galipon J."/>
            <person name="Arakawa K."/>
        </authorList>
    </citation>
    <scope>NUCLEOTIDE SEQUENCE [LARGE SCALE GENOMIC DNA]</scope>
    <source>
        <strain evidence="2 3">ATCC BAA-803</strain>
    </source>
</reference>
<name>A0A455UAK5_9GAMM</name>
<dbReference type="GO" id="GO:0008808">
    <property type="term" value="F:cardiolipin synthase activity"/>
    <property type="evidence" value="ECO:0007669"/>
    <property type="project" value="TreeGrafter"/>
</dbReference>
<dbReference type="EMBL" id="AP019514">
    <property type="protein sequence ID" value="BBI63240.1"/>
    <property type="molecule type" value="Genomic_DNA"/>
</dbReference>
<dbReference type="KEGG" id="hsr:HSBAA_45460"/>
<dbReference type="CDD" id="cd09159">
    <property type="entry name" value="PLDc_ybhO_like_2"/>
    <property type="match status" value="1"/>
</dbReference>
<dbReference type="Proteomes" id="UP000320231">
    <property type="component" value="Chromosome"/>
</dbReference>
<gene>
    <name evidence="2" type="ORF">HSBAA_45460</name>
</gene>
<dbReference type="Pfam" id="PF13091">
    <property type="entry name" value="PLDc_2"/>
    <property type="match status" value="1"/>
</dbReference>
<accession>A0A455UAK5</accession>
<dbReference type="Pfam" id="PF00614">
    <property type="entry name" value="PLDc"/>
    <property type="match status" value="1"/>
</dbReference>
<dbReference type="AlphaFoldDB" id="A0A455UAK5"/>
<feature type="domain" description="PLD phosphodiesterase" evidence="1">
    <location>
        <begin position="214"/>
        <end position="241"/>
    </location>
</feature>
<evidence type="ECO:0000259" key="1">
    <source>
        <dbReference type="PROSITE" id="PS50035"/>
    </source>
</evidence>
<feature type="domain" description="PLD phosphodiesterase" evidence="1">
    <location>
        <begin position="40"/>
        <end position="67"/>
    </location>
</feature>
<dbReference type="PROSITE" id="PS50035">
    <property type="entry name" value="PLD"/>
    <property type="match status" value="2"/>
</dbReference>
<evidence type="ECO:0000313" key="3">
    <source>
        <dbReference type="Proteomes" id="UP000320231"/>
    </source>
</evidence>
<proteinExistence type="predicted"/>
<dbReference type="GO" id="GO:0032049">
    <property type="term" value="P:cardiolipin biosynthetic process"/>
    <property type="evidence" value="ECO:0007669"/>
    <property type="project" value="UniProtKB-ARBA"/>
</dbReference>
<dbReference type="GO" id="GO:0016020">
    <property type="term" value="C:membrane"/>
    <property type="evidence" value="ECO:0007669"/>
    <property type="project" value="TreeGrafter"/>
</dbReference>
<protein>
    <recommendedName>
        <fullName evidence="1">PLD phosphodiesterase domain-containing protein</fullName>
    </recommendedName>
</protein>
<dbReference type="SUPFAM" id="SSF56024">
    <property type="entry name" value="Phospholipase D/nuclease"/>
    <property type="match status" value="2"/>
</dbReference>
<dbReference type="PANTHER" id="PTHR21248:SF23">
    <property type="entry name" value="CARDIOLIPIN SYNTHASE B"/>
    <property type="match status" value="1"/>
</dbReference>
<organism evidence="2 3">
    <name type="scientific">Vreelandella sulfidaeris</name>
    <dbReference type="NCBI Taxonomy" id="115553"/>
    <lineage>
        <taxon>Bacteria</taxon>
        <taxon>Pseudomonadati</taxon>
        <taxon>Pseudomonadota</taxon>
        <taxon>Gammaproteobacteria</taxon>
        <taxon>Oceanospirillales</taxon>
        <taxon>Halomonadaceae</taxon>
        <taxon>Vreelandella</taxon>
    </lineage>
</organism>
<sequence length="293" mass="32757">MDGYGTADLDKEYITELTDAGIHLHVYDPKPRLLGMRTNLFRRLHRKIVVVDGKIAYIGGINFGADHLPDKYAMGKQDYGVRVQGPIVNDIRDAAGALLVEHQAVEELPPIRTSTSPTGDAAMLLAIRDNNGHRNDIEEHYLQAIRSATSRLLIANAYFFPSYRLFHELRNAARRGVNVTLILQGRPDMPWARMFSSSLYSYMLQDGIQIFEYTERPLHGKIAIVDHEWSTVGSSNLDPLSLSLNLEGNLFIRDPGLNQQIQAHLTALIDHSCRKITTEVAEKGAGGGRRLCL</sequence>
<dbReference type="InterPro" id="IPR001736">
    <property type="entry name" value="PLipase_D/transphosphatidylase"/>
</dbReference>
<dbReference type="PANTHER" id="PTHR21248">
    <property type="entry name" value="CARDIOLIPIN SYNTHASE"/>
    <property type="match status" value="1"/>
</dbReference>
<dbReference type="SMART" id="SM00155">
    <property type="entry name" value="PLDc"/>
    <property type="match status" value="2"/>
</dbReference>
<dbReference type="Gene3D" id="3.30.870.10">
    <property type="entry name" value="Endonuclease Chain A"/>
    <property type="match status" value="3"/>
</dbReference>